<evidence type="ECO:0000313" key="4">
    <source>
        <dbReference type="EMBL" id="MBU2664689.1"/>
    </source>
</evidence>
<feature type="transmembrane region" description="Helical" evidence="2">
    <location>
        <begin position="326"/>
        <end position="348"/>
    </location>
</feature>
<feature type="transmembrane region" description="Helical" evidence="2">
    <location>
        <begin position="169"/>
        <end position="188"/>
    </location>
</feature>
<proteinExistence type="predicted"/>
<gene>
    <name evidence="4" type="ORF">KOI35_14395</name>
</gene>
<reference evidence="4 5" key="1">
    <citation type="submission" date="2021-06" db="EMBL/GenBank/DDBJ databases">
        <title>Actinoplanes lichenicola sp. nov., and Actinoplanes ovalisporus sp. nov., isolated from lichen in Thailand.</title>
        <authorList>
            <person name="Saeng-In P."/>
            <person name="Kanchanasin P."/>
            <person name="Yuki M."/>
            <person name="Kudo T."/>
            <person name="Ohkuma M."/>
            <person name="Phongsopitanun W."/>
            <person name="Tanasupawat S."/>
        </authorList>
    </citation>
    <scope>NUCLEOTIDE SEQUENCE [LARGE SCALE GENOMIC DNA]</scope>
    <source>
        <strain evidence="4 5">NBRC 110975</strain>
    </source>
</reference>
<comment type="caution">
    <text evidence="4">The sequence shown here is derived from an EMBL/GenBank/DDBJ whole genome shotgun (WGS) entry which is preliminary data.</text>
</comment>
<evidence type="ECO:0000313" key="5">
    <source>
        <dbReference type="Proteomes" id="UP001519654"/>
    </source>
</evidence>
<dbReference type="PANTHER" id="PTHR23028">
    <property type="entry name" value="ACETYLTRANSFERASE"/>
    <property type="match status" value="1"/>
</dbReference>
<keyword evidence="4" id="KW-0012">Acyltransferase</keyword>
<sequence>MTASTATAVATDGAPAAPARSRNRYIDTLRATAIIRVVVYHAFGWAWLTWVLPAMGVMFAIAGSLMAASLAKGGTRKAVWSRIRRLLPALWTFAAVALPIMFWHGWSSSDPDHPLHKLNLLFWIFPLEDPPGSSWGEPFWEVLWYLRAYLIFVLVSPVLWFLYKKLGWITIALPLAAVAALHVTGFRLPDPIDGIMWDFVTYAACWMAGFAHRDGRLHRLPVAAWAAVVTVIGGIGLYWLFTHPTDWGFDLNEEPIARTMWSLAFVLIVLRFRPTMDFLDNFKWLSESVRVINARAITIYLWHFPLITLGALVLEHYQVPWATFQYIVWMLVLETAMVIVAVLLFGWVEDVSAKRKPSLWPRLAVATPAPVAASTSTPVSRTALSPTLPTQAPTASGPQAGPQPGPQAGPQSGPSRAYDYGPPTGSIRRVDPAPPAAPPARPASGTVYGSASRGVARVEQPPRDQ</sequence>
<dbReference type="GO" id="GO:0016746">
    <property type="term" value="F:acyltransferase activity"/>
    <property type="evidence" value="ECO:0007669"/>
    <property type="project" value="UniProtKB-KW"/>
</dbReference>
<keyword evidence="2" id="KW-0472">Membrane</keyword>
<feature type="compositionally biased region" description="Low complexity" evidence="1">
    <location>
        <begin position="391"/>
        <end position="400"/>
    </location>
</feature>
<protein>
    <submittedName>
        <fullName evidence="4">Acyltransferase</fullName>
    </submittedName>
</protein>
<feature type="transmembrane region" description="Helical" evidence="2">
    <location>
        <begin position="142"/>
        <end position="162"/>
    </location>
</feature>
<feature type="transmembrane region" description="Helical" evidence="2">
    <location>
        <begin position="256"/>
        <end position="272"/>
    </location>
</feature>
<feature type="transmembrane region" description="Helical" evidence="2">
    <location>
        <begin position="194"/>
        <end position="211"/>
    </location>
</feature>
<feature type="compositionally biased region" description="Pro residues" evidence="1">
    <location>
        <begin position="432"/>
        <end position="441"/>
    </location>
</feature>
<dbReference type="RefSeq" id="WP_215787511.1">
    <property type="nucleotide sequence ID" value="NZ_JAHKKG010000004.1"/>
</dbReference>
<evidence type="ECO:0000256" key="2">
    <source>
        <dbReference type="SAM" id="Phobius"/>
    </source>
</evidence>
<keyword evidence="2" id="KW-0812">Transmembrane</keyword>
<feature type="transmembrane region" description="Helical" evidence="2">
    <location>
        <begin position="86"/>
        <end position="106"/>
    </location>
</feature>
<dbReference type="Proteomes" id="UP001519654">
    <property type="component" value="Unassembled WGS sequence"/>
</dbReference>
<keyword evidence="4" id="KW-0808">Transferase</keyword>
<organism evidence="4 5">
    <name type="scientific">Paractinoplanes bogorensis</name>
    <dbReference type="NCBI Taxonomy" id="1610840"/>
    <lineage>
        <taxon>Bacteria</taxon>
        <taxon>Bacillati</taxon>
        <taxon>Actinomycetota</taxon>
        <taxon>Actinomycetes</taxon>
        <taxon>Micromonosporales</taxon>
        <taxon>Micromonosporaceae</taxon>
        <taxon>Paractinoplanes</taxon>
    </lineage>
</organism>
<feature type="region of interest" description="Disordered" evidence="1">
    <location>
        <begin position="375"/>
        <end position="465"/>
    </location>
</feature>
<dbReference type="PANTHER" id="PTHR23028:SF53">
    <property type="entry name" value="ACYL_TRANSF_3 DOMAIN-CONTAINING PROTEIN"/>
    <property type="match status" value="1"/>
</dbReference>
<feature type="transmembrane region" description="Helical" evidence="2">
    <location>
        <begin position="223"/>
        <end position="241"/>
    </location>
</feature>
<feature type="transmembrane region" description="Helical" evidence="2">
    <location>
        <begin position="292"/>
        <end position="314"/>
    </location>
</feature>
<keyword evidence="2" id="KW-1133">Transmembrane helix</keyword>
<evidence type="ECO:0000259" key="3">
    <source>
        <dbReference type="Pfam" id="PF01757"/>
    </source>
</evidence>
<evidence type="ECO:0000256" key="1">
    <source>
        <dbReference type="SAM" id="MobiDB-lite"/>
    </source>
</evidence>
<keyword evidence="5" id="KW-1185">Reference proteome</keyword>
<accession>A0ABS5YMJ7</accession>
<dbReference type="InterPro" id="IPR002656">
    <property type="entry name" value="Acyl_transf_3_dom"/>
</dbReference>
<dbReference type="Pfam" id="PF01757">
    <property type="entry name" value="Acyl_transf_3"/>
    <property type="match status" value="1"/>
</dbReference>
<dbReference type="InterPro" id="IPR050879">
    <property type="entry name" value="Acyltransferase_3"/>
</dbReference>
<feature type="transmembrane region" description="Helical" evidence="2">
    <location>
        <begin position="54"/>
        <end position="74"/>
    </location>
</feature>
<dbReference type="EMBL" id="JAHKKG010000004">
    <property type="protein sequence ID" value="MBU2664689.1"/>
    <property type="molecule type" value="Genomic_DNA"/>
</dbReference>
<feature type="domain" description="Acyltransferase 3" evidence="3">
    <location>
        <begin position="23"/>
        <end position="344"/>
    </location>
</feature>
<name>A0ABS5YMJ7_9ACTN</name>